<dbReference type="InterPro" id="IPR011990">
    <property type="entry name" value="TPR-like_helical_dom_sf"/>
</dbReference>
<evidence type="ECO:0000256" key="1">
    <source>
        <dbReference type="SAM" id="Coils"/>
    </source>
</evidence>
<comment type="caution">
    <text evidence="3">The sequence shown here is derived from an EMBL/GenBank/DDBJ whole genome shotgun (WGS) entry which is preliminary data.</text>
</comment>
<reference evidence="3 4" key="1">
    <citation type="journal article" date="2015" name="Genome Biol. Evol.">
        <title>Comparative Genomics of a Bacterivorous Green Alga Reveals Evolutionary Causalities and Consequences of Phago-Mixotrophic Mode of Nutrition.</title>
        <authorList>
            <person name="Burns J.A."/>
            <person name="Paasch A."/>
            <person name="Narechania A."/>
            <person name="Kim E."/>
        </authorList>
    </citation>
    <scope>NUCLEOTIDE SEQUENCE [LARGE SCALE GENOMIC DNA]</scope>
    <source>
        <strain evidence="3 4">PLY_AMNH</strain>
    </source>
</reference>
<feature type="compositionally biased region" description="Basic residues" evidence="2">
    <location>
        <begin position="1252"/>
        <end position="1265"/>
    </location>
</feature>
<dbReference type="InterPro" id="IPR012337">
    <property type="entry name" value="RNaseH-like_sf"/>
</dbReference>
<gene>
    <name evidence="3" type="ORF">CYMTET_29218</name>
</gene>
<dbReference type="InterPro" id="IPR036397">
    <property type="entry name" value="RNaseH_sf"/>
</dbReference>
<feature type="compositionally biased region" description="Basic and acidic residues" evidence="2">
    <location>
        <begin position="774"/>
        <end position="787"/>
    </location>
</feature>
<feature type="region of interest" description="Disordered" evidence="2">
    <location>
        <begin position="1144"/>
        <end position="1268"/>
    </location>
</feature>
<dbReference type="Gene3D" id="3.30.420.10">
    <property type="entry name" value="Ribonuclease H-like superfamily/Ribonuclease H"/>
    <property type="match status" value="1"/>
</dbReference>
<feature type="compositionally biased region" description="Basic and acidic residues" evidence="2">
    <location>
        <begin position="1206"/>
        <end position="1217"/>
    </location>
</feature>
<evidence type="ECO:0000313" key="3">
    <source>
        <dbReference type="EMBL" id="KAK3261904.1"/>
    </source>
</evidence>
<name>A0AAE0KVD7_9CHLO</name>
<proteinExistence type="predicted"/>
<evidence type="ECO:0000313" key="4">
    <source>
        <dbReference type="Proteomes" id="UP001190700"/>
    </source>
</evidence>
<sequence>MGERQVPVRLFGAGARPTGVMERMLRENDGGVMYTAFRDMVNVGTRLRVEGISGDLVKTLPRIMWGRAKRYRSHSWDAPTLFKDTGVINTMEELFSRKERQYASDGSLNDSRAGCAVVTEDESFMMSAIPGEQSVPRAEAYGLLLALLWQDLGTDITVHTDSKNTIDNVRKIRFDKGRDPRLWRKMENYALYSLIAAIIDMREGRGVVTNVVHVKSHTRRDDLPSVMNVSADRRAKEARDYSCLLREPYRYLPKYYVVSDTEGVSNIKTTYTHALWYYDMDEYLLRSAFRKAGPSQHIKFLEQEGSWVQASKLRRGKGSQHKNNIFAAKLGVGSLPTPRNIQVTNDRHFPDLYPGYACPLHVQDEEVANEHHIFCKCPAMAGVYEEGANRLADKIDGLLPPNRPASTTRTMIKGMLLPSQRKDFLYGKVPEELRRWLVSNIGQASSDKLKGRIRPLVRDFFFDIWCSYTAKIVEGGHDFASRLRKRYEIKVADLKRKCWELHAQYGLSDKAEAVLQYTISVLRRLGFEHKSYTLWLQQALANILVTFGKHDQADTLFQRVIDQATARNLLDVQVVTLTQFATSLNDRGKHQEALRLSEQALHVAQGVAADLAAFEEQRILCYHEEPEDLERSFQNALADVRQSLATAALEGQREEDALMHLEHALLEEERAHGEYHIRVCAILAKMAELHFQLGSWKKGRELGIRCVRILSQNSPEERLQCHIDLECLAMRLEVCMVNRDELGIDTSPKRDRKGIQSPNPSPTARPRANVSALVEEKQKKQKKHEDIPELTGKSIRERWANVWDYSIPSDDRNKIGIDCRLVDDTGKISTAMGTLRLKEAETENSPRWSCIHALCVYREGLALDLFTYFEEMNYKVIRAHFRVDPELATMKNPEILLQWMHSSLFWMVPVLARRASPRGPGAARAALQKHKDEKDNNRGGQPQEGILCVITMHVCRIVCRKEVALRPDEQELVRVTLSKAMKAPFSLSTPVLESGPPSFWAKPSQPMLQKKMQFVHDDDRINDKIDLSKLSATKLQEAELARNVHKKNSDNVMVENSEESMRLGITHVRLEVEHYPGLIHNVLLYMCTENFEPRHVKVTHGGDHVKMQLDIRNSQTQHALEHFLLRNLQIQLQILVEQFRLEHEGKDEESADTDQPEPSDAAVAKQSEPRDKESEARQKAASSAKPSEAVAKDNQASSTTPNGTKAHAEPTSAKEETSTPAATDSAPAPETVPNLQQPAQLEGQAEADATRHKGAPTKKRQRKLTVHPLQLQAMARLDAKRRGVEYVELEESTIENMQSVYAREDSTTAQEPPESPVKEADPAREGQPQLDLGSLALYLSGKMEIEPQSKVSPEEMAAQEARAKEEAAVAVAKDLEEREAAAKKAKEERRTAILQRRQASRICAPPFACHVSSDRSKWHA</sequence>
<accession>A0AAE0KVD7</accession>
<feature type="compositionally biased region" description="Basic and acidic residues" evidence="2">
    <location>
        <begin position="1167"/>
        <end position="1178"/>
    </location>
</feature>
<keyword evidence="1" id="KW-0175">Coiled coil</keyword>
<dbReference type="GO" id="GO:0003676">
    <property type="term" value="F:nucleic acid binding"/>
    <property type="evidence" value="ECO:0007669"/>
    <property type="project" value="InterPro"/>
</dbReference>
<feature type="compositionally biased region" description="Low complexity" evidence="2">
    <location>
        <begin position="1218"/>
        <end position="1231"/>
    </location>
</feature>
<feature type="compositionally biased region" description="Polar residues" evidence="2">
    <location>
        <begin position="1194"/>
        <end position="1203"/>
    </location>
</feature>
<feature type="region of interest" description="Disordered" evidence="2">
    <location>
        <begin position="919"/>
        <end position="940"/>
    </location>
</feature>
<feature type="region of interest" description="Disordered" evidence="2">
    <location>
        <begin position="746"/>
        <end position="788"/>
    </location>
</feature>
<dbReference type="SUPFAM" id="SSF48452">
    <property type="entry name" value="TPR-like"/>
    <property type="match status" value="1"/>
</dbReference>
<protein>
    <recommendedName>
        <fullName evidence="5">RNase H type-1 domain-containing protein</fullName>
    </recommendedName>
</protein>
<feature type="coiled-coil region" evidence="1">
    <location>
        <begin position="1358"/>
        <end position="1395"/>
    </location>
</feature>
<dbReference type="Gene3D" id="1.25.40.10">
    <property type="entry name" value="Tetratricopeptide repeat domain"/>
    <property type="match status" value="2"/>
</dbReference>
<dbReference type="Proteomes" id="UP001190700">
    <property type="component" value="Unassembled WGS sequence"/>
</dbReference>
<organism evidence="3 4">
    <name type="scientific">Cymbomonas tetramitiformis</name>
    <dbReference type="NCBI Taxonomy" id="36881"/>
    <lineage>
        <taxon>Eukaryota</taxon>
        <taxon>Viridiplantae</taxon>
        <taxon>Chlorophyta</taxon>
        <taxon>Pyramimonadophyceae</taxon>
        <taxon>Pyramimonadales</taxon>
        <taxon>Pyramimonadaceae</taxon>
        <taxon>Cymbomonas</taxon>
    </lineage>
</organism>
<dbReference type="EMBL" id="LGRX02016573">
    <property type="protein sequence ID" value="KAK3261904.1"/>
    <property type="molecule type" value="Genomic_DNA"/>
</dbReference>
<evidence type="ECO:0008006" key="5">
    <source>
        <dbReference type="Google" id="ProtNLM"/>
    </source>
</evidence>
<dbReference type="SUPFAM" id="SSF53098">
    <property type="entry name" value="Ribonuclease H-like"/>
    <property type="match status" value="1"/>
</dbReference>
<keyword evidence="4" id="KW-1185">Reference proteome</keyword>
<feature type="region of interest" description="Disordered" evidence="2">
    <location>
        <begin position="1297"/>
        <end position="1330"/>
    </location>
</feature>
<evidence type="ECO:0000256" key="2">
    <source>
        <dbReference type="SAM" id="MobiDB-lite"/>
    </source>
</evidence>